<keyword evidence="3" id="KW-1185">Reference proteome</keyword>
<keyword evidence="1" id="KW-0732">Signal</keyword>
<sequence length="117" mass="13496">MAATANLAVVFLFFLFAILSLRCVEVQGLKGCPFKSMYQQFGNSISSFEAISNIDATNQRPSLHVNNNNNTRRLVTHDPTLFAQHQWLKNHVITMQKKNRSFYGKFIEAVRVYFMVY</sequence>
<reference evidence="2 3" key="1">
    <citation type="journal article" date="2021" name="BMC Genomics">
        <title>Datura genome reveals duplications of psychoactive alkaloid biosynthetic genes and high mutation rate following tissue culture.</title>
        <authorList>
            <person name="Rajewski A."/>
            <person name="Carter-House D."/>
            <person name="Stajich J."/>
            <person name="Litt A."/>
        </authorList>
    </citation>
    <scope>NUCLEOTIDE SEQUENCE [LARGE SCALE GENOMIC DNA]</scope>
    <source>
        <strain evidence="2">AR-01</strain>
    </source>
</reference>
<feature type="signal peptide" evidence="1">
    <location>
        <begin position="1"/>
        <end position="28"/>
    </location>
</feature>
<comment type="caution">
    <text evidence="2">The sequence shown here is derived from an EMBL/GenBank/DDBJ whole genome shotgun (WGS) entry which is preliminary data.</text>
</comment>
<proteinExistence type="predicted"/>
<name>A0ABS8TEL1_DATST</name>
<protein>
    <submittedName>
        <fullName evidence="2">Uncharacterized protein</fullName>
    </submittedName>
</protein>
<evidence type="ECO:0000256" key="1">
    <source>
        <dbReference type="SAM" id="SignalP"/>
    </source>
</evidence>
<accession>A0ABS8TEL1</accession>
<feature type="chain" id="PRO_5045762978" evidence="1">
    <location>
        <begin position="29"/>
        <end position="117"/>
    </location>
</feature>
<evidence type="ECO:0000313" key="3">
    <source>
        <dbReference type="Proteomes" id="UP000823775"/>
    </source>
</evidence>
<dbReference type="Proteomes" id="UP000823775">
    <property type="component" value="Unassembled WGS sequence"/>
</dbReference>
<dbReference type="EMBL" id="JACEIK010001500">
    <property type="protein sequence ID" value="MCD7469872.1"/>
    <property type="molecule type" value="Genomic_DNA"/>
</dbReference>
<evidence type="ECO:0000313" key="2">
    <source>
        <dbReference type="EMBL" id="MCD7469872.1"/>
    </source>
</evidence>
<gene>
    <name evidence="2" type="ORF">HAX54_009280</name>
</gene>
<organism evidence="2 3">
    <name type="scientific">Datura stramonium</name>
    <name type="common">Jimsonweed</name>
    <name type="synonym">Common thornapple</name>
    <dbReference type="NCBI Taxonomy" id="4076"/>
    <lineage>
        <taxon>Eukaryota</taxon>
        <taxon>Viridiplantae</taxon>
        <taxon>Streptophyta</taxon>
        <taxon>Embryophyta</taxon>
        <taxon>Tracheophyta</taxon>
        <taxon>Spermatophyta</taxon>
        <taxon>Magnoliopsida</taxon>
        <taxon>eudicotyledons</taxon>
        <taxon>Gunneridae</taxon>
        <taxon>Pentapetalae</taxon>
        <taxon>asterids</taxon>
        <taxon>lamiids</taxon>
        <taxon>Solanales</taxon>
        <taxon>Solanaceae</taxon>
        <taxon>Solanoideae</taxon>
        <taxon>Datureae</taxon>
        <taxon>Datura</taxon>
    </lineage>
</organism>